<gene>
    <name evidence="5" type="ORF">CFT61_16270</name>
    <name evidence="9" type="ORF">DW064_10230</name>
    <name evidence="7" type="ORF">DWV60_04375</name>
    <name evidence="6" type="ORF">DWV76_16870</name>
    <name evidence="8" type="ORF">DXA63_16945</name>
    <name evidence="4" type="ORF">F7D59_01580</name>
    <name evidence="2" type="ORF">F7D73_07455</name>
    <name evidence="3" type="ORF">F7D74_13860</name>
</gene>
<dbReference type="Proteomes" id="UP000286077">
    <property type="component" value="Unassembled WGS sequence"/>
</dbReference>
<dbReference type="AlphaFoldDB" id="A0A229I0V4"/>
<evidence type="ECO:0000313" key="2">
    <source>
        <dbReference type="EMBL" id="MQN80791.1"/>
    </source>
</evidence>
<evidence type="ECO:0000313" key="15">
    <source>
        <dbReference type="Proteomes" id="UP000420635"/>
    </source>
</evidence>
<evidence type="ECO:0000313" key="11">
    <source>
        <dbReference type="Proteomes" id="UP000283785"/>
    </source>
</evidence>
<evidence type="ECO:0008006" key="18">
    <source>
        <dbReference type="Google" id="ProtNLM"/>
    </source>
</evidence>
<evidence type="ECO:0000313" key="9">
    <source>
        <dbReference type="EMBL" id="RHK47814.1"/>
    </source>
</evidence>
<reference evidence="5 10" key="1">
    <citation type="submission" date="2017-07" db="EMBL/GenBank/DDBJ databases">
        <title>Draft genome sequence of Prevotella copri isolated from the gut of healthy adult Indian.</title>
        <authorList>
            <person name="Das B."/>
            <person name="Bag S."/>
            <person name="Ghosh T.S."/>
        </authorList>
    </citation>
    <scope>NUCLEOTIDE SEQUENCE [LARGE SCALE GENOMIC DNA]</scope>
    <source>
        <strain evidence="5 10">Indica</strain>
    </source>
</reference>
<evidence type="ECO:0000313" key="3">
    <source>
        <dbReference type="EMBL" id="MQN85038.1"/>
    </source>
</evidence>
<reference evidence="15 16" key="3">
    <citation type="submission" date="2019-09" db="EMBL/GenBank/DDBJ databases">
        <title>Distinct polysaccharide growth profiles of human intestinal Prevotella copri isolates.</title>
        <authorList>
            <person name="Fehlner-Peach H."/>
            <person name="Magnabosco C."/>
            <person name="Raghavan V."/>
            <person name="Scher J.U."/>
            <person name="Tett A."/>
            <person name="Cox L.M."/>
            <person name="Gottsegen C."/>
            <person name="Watters A."/>
            <person name="Wiltshire- Gordon J.D."/>
            <person name="Segata N."/>
            <person name="Bonneau R."/>
            <person name="Littman D.R."/>
        </authorList>
    </citation>
    <scope>NUCLEOTIDE SEQUENCE [LARGE SCALE GENOMIC DNA]</scope>
    <source>
        <strain evidence="17">iA622</strain>
        <strain evidence="2">IA622</strain>
        <strain evidence="16">iAA108</strain>
        <strain evidence="3">IAA108</strain>
        <strain evidence="4">IP54</strain>
        <strain evidence="15">iP54</strain>
    </source>
</reference>
<dbReference type="Proteomes" id="UP000420635">
    <property type="component" value="Unassembled WGS sequence"/>
</dbReference>
<name>A0A229I0V4_9BACT</name>
<evidence type="ECO:0000313" key="5">
    <source>
        <dbReference type="EMBL" id="OXL42476.1"/>
    </source>
</evidence>
<evidence type="ECO:0000313" key="7">
    <source>
        <dbReference type="EMBL" id="RGW69462.1"/>
    </source>
</evidence>
<dbReference type="Proteomes" id="UP000421408">
    <property type="component" value="Unassembled WGS sequence"/>
</dbReference>
<evidence type="ECO:0000313" key="17">
    <source>
        <dbReference type="Proteomes" id="UP000480425"/>
    </source>
</evidence>
<evidence type="ECO:0000313" key="16">
    <source>
        <dbReference type="Proteomes" id="UP000421408"/>
    </source>
</evidence>
<sequence>MTKKFWLIALIVACTVVFGSCDKSEELSVEQCKLDMNLFNQTYTVNDEGCCVLKGRKPIAAEEIQSKVKGYGWESIATYEVQENGKLSKEEFWKDRFGGSPTHFWFETSQQAFSYFYSDALPAFCFSRVSWTYDMDKGFILFGSNKQTTDSRYMQILKLDESNGKTLMYTIQKLGATSDGSNGYKSIYGMIVYKRMTETDLEMMKKSYTYDTDIDRSVPDNCKFKIKAYYAEDDKDNTDPVFQTFCLVTFELTDEYGFNSSDNAYYNYYDSITWTSDCRDMPDSFGIMERKTNCLNTSYWWSTYFFTPHDNTIVYANGYKDGRIVYQARKRLYLVNDGFFGYDWDNVRYNSKNPELTEYCLLDKSREFILTPPTAYKEDITKPYAELRIVLKGAKDKNDKEYMLGVLEREREGLLKIMDQYYEAHSTIKETEKASLCKTFKALPEDADIKAYWRTKHSRMVLILKTDGEDPINSEYYVHAEPIK</sequence>
<feature type="signal peptide" evidence="1">
    <location>
        <begin position="1"/>
        <end position="19"/>
    </location>
</feature>
<dbReference type="Proteomes" id="UP000285604">
    <property type="component" value="Unassembled WGS sequence"/>
</dbReference>
<protein>
    <recommendedName>
        <fullName evidence="18">DUF4595 domain-containing protein</fullName>
    </recommendedName>
</protein>
<accession>A0A229I0V4</accession>
<evidence type="ECO:0000313" key="10">
    <source>
        <dbReference type="Proteomes" id="UP000215155"/>
    </source>
</evidence>
<dbReference type="Proteomes" id="UP000283785">
    <property type="component" value="Unassembled WGS sequence"/>
</dbReference>
<dbReference type="RefSeq" id="WP_089545425.1">
    <property type="nucleotide sequence ID" value="NZ_CATKVW010000001.1"/>
</dbReference>
<keyword evidence="1" id="KW-0732">Signal</keyword>
<dbReference type="EMBL" id="VZCB01000057">
    <property type="protein sequence ID" value="MQN80791.1"/>
    <property type="molecule type" value="Genomic_DNA"/>
</dbReference>
<dbReference type="EMBL" id="VZCC01000103">
    <property type="protein sequence ID" value="MQN85038.1"/>
    <property type="molecule type" value="Genomic_DNA"/>
</dbReference>
<proteinExistence type="predicted"/>
<dbReference type="EMBL" id="QRNN01000041">
    <property type="protein sequence ID" value="RHK47814.1"/>
    <property type="molecule type" value="Genomic_DNA"/>
</dbReference>
<evidence type="ECO:0000313" key="8">
    <source>
        <dbReference type="EMBL" id="RGX85772.1"/>
    </source>
</evidence>
<dbReference type="EMBL" id="QSCI01000197">
    <property type="protein sequence ID" value="RGX85772.1"/>
    <property type="molecule type" value="Genomic_DNA"/>
</dbReference>
<dbReference type="PROSITE" id="PS51257">
    <property type="entry name" value="PROKAR_LIPOPROTEIN"/>
    <property type="match status" value="1"/>
</dbReference>
<evidence type="ECO:0000313" key="14">
    <source>
        <dbReference type="Proteomes" id="UP000286077"/>
    </source>
</evidence>
<evidence type="ECO:0000313" key="13">
    <source>
        <dbReference type="Proteomes" id="UP000285604"/>
    </source>
</evidence>
<evidence type="ECO:0000313" key="12">
    <source>
        <dbReference type="Proteomes" id="UP000284562"/>
    </source>
</evidence>
<dbReference type="OrthoDB" id="1077151at2"/>
<feature type="chain" id="PRO_5042692840" description="DUF4595 domain-containing protein" evidence="1">
    <location>
        <begin position="20"/>
        <end position="484"/>
    </location>
</feature>
<evidence type="ECO:0000313" key="4">
    <source>
        <dbReference type="EMBL" id="MQN88592.1"/>
    </source>
</evidence>
<dbReference type="EMBL" id="QSAG01000089">
    <property type="protein sequence ID" value="RGW38076.1"/>
    <property type="molecule type" value="Genomic_DNA"/>
</dbReference>
<dbReference type="EMBL" id="NMPZ01000058">
    <property type="protein sequence ID" value="OXL42476.1"/>
    <property type="molecule type" value="Genomic_DNA"/>
</dbReference>
<dbReference type="Proteomes" id="UP000284562">
    <property type="component" value="Unassembled WGS sequence"/>
</dbReference>
<dbReference type="Proteomes" id="UP000215155">
    <property type="component" value="Unassembled WGS sequence"/>
</dbReference>
<dbReference type="EMBL" id="VZBQ01000013">
    <property type="protein sequence ID" value="MQN88592.1"/>
    <property type="molecule type" value="Genomic_DNA"/>
</dbReference>
<evidence type="ECO:0000313" key="6">
    <source>
        <dbReference type="EMBL" id="RGW38076.1"/>
    </source>
</evidence>
<comment type="caution">
    <text evidence="2">The sequence shown here is derived from an EMBL/GenBank/DDBJ whole genome shotgun (WGS) entry which is preliminary data.</text>
</comment>
<reference evidence="11 12" key="2">
    <citation type="submission" date="2018-08" db="EMBL/GenBank/DDBJ databases">
        <title>A genome reference for cultivated species of the human gut microbiota.</title>
        <authorList>
            <person name="Zou Y."/>
            <person name="Xue W."/>
            <person name="Luo G."/>
        </authorList>
    </citation>
    <scope>NUCLEOTIDE SEQUENCE [LARGE SCALE GENOMIC DNA]</scope>
    <source>
        <strain evidence="7 14">AF11-14</strain>
        <strain evidence="6 11">AF12-50</strain>
        <strain evidence="9 12">AF43-2</strain>
        <strain evidence="8 13">OF03-3</strain>
    </source>
</reference>
<evidence type="ECO:0000256" key="1">
    <source>
        <dbReference type="SAM" id="SignalP"/>
    </source>
</evidence>
<dbReference type="Proteomes" id="UP000480425">
    <property type="component" value="Unassembled WGS sequence"/>
</dbReference>
<dbReference type="EMBL" id="QSAQ01000008">
    <property type="protein sequence ID" value="RGW69462.1"/>
    <property type="molecule type" value="Genomic_DNA"/>
</dbReference>
<organism evidence="2 17">
    <name type="scientific">Segatella copri</name>
    <dbReference type="NCBI Taxonomy" id="165179"/>
    <lineage>
        <taxon>Bacteria</taxon>
        <taxon>Pseudomonadati</taxon>
        <taxon>Bacteroidota</taxon>
        <taxon>Bacteroidia</taxon>
        <taxon>Bacteroidales</taxon>
        <taxon>Prevotellaceae</taxon>
        <taxon>Segatella</taxon>
    </lineage>
</organism>